<feature type="region of interest" description="Disordered" evidence="6">
    <location>
        <begin position="95"/>
        <end position="130"/>
    </location>
</feature>
<dbReference type="PANTHER" id="PTHR24403">
    <property type="entry name" value="ZINC FINGER PROTEIN"/>
    <property type="match status" value="1"/>
</dbReference>
<dbReference type="PROSITE" id="PS00028">
    <property type="entry name" value="ZINC_FINGER_C2H2_1"/>
    <property type="match status" value="2"/>
</dbReference>
<dbReference type="GO" id="GO:0010468">
    <property type="term" value="P:regulation of gene expression"/>
    <property type="evidence" value="ECO:0007669"/>
    <property type="project" value="TreeGrafter"/>
</dbReference>
<dbReference type="GO" id="GO:0008270">
    <property type="term" value="F:zinc ion binding"/>
    <property type="evidence" value="ECO:0007669"/>
    <property type="project" value="UniProtKB-KW"/>
</dbReference>
<dbReference type="PROSITE" id="PS50157">
    <property type="entry name" value="ZINC_FINGER_C2H2_2"/>
    <property type="match status" value="2"/>
</dbReference>
<reference evidence="9" key="1">
    <citation type="submission" date="2021-02" db="EMBL/GenBank/DDBJ databases">
        <authorList>
            <person name="Nowell W R."/>
        </authorList>
    </citation>
    <scope>NUCLEOTIDE SEQUENCE</scope>
</reference>
<name>A0A813ZDK0_9BILA</name>
<keyword evidence="2" id="KW-0677">Repeat</keyword>
<dbReference type="InterPro" id="IPR013087">
    <property type="entry name" value="Znf_C2H2_type"/>
</dbReference>
<comment type="caution">
    <text evidence="9">The sequence shown here is derived from an EMBL/GenBank/DDBJ whole genome shotgun (WGS) entry which is preliminary data.</text>
</comment>
<feature type="compositionally biased region" description="Acidic residues" evidence="6">
    <location>
        <begin position="95"/>
        <end position="120"/>
    </location>
</feature>
<evidence type="ECO:0000259" key="7">
    <source>
        <dbReference type="PROSITE" id="PS50157"/>
    </source>
</evidence>
<keyword evidence="3 5" id="KW-0863">Zinc-finger</keyword>
<evidence type="ECO:0000313" key="8">
    <source>
        <dbReference type="EMBL" id="CAF0852979.1"/>
    </source>
</evidence>
<dbReference type="EMBL" id="CAJOBC010001464">
    <property type="protein sequence ID" value="CAF3679939.1"/>
    <property type="molecule type" value="Genomic_DNA"/>
</dbReference>
<feature type="domain" description="C2H2-type" evidence="7">
    <location>
        <begin position="1166"/>
        <end position="1193"/>
    </location>
</feature>
<keyword evidence="4" id="KW-0862">Zinc</keyword>
<dbReference type="InterPro" id="IPR050688">
    <property type="entry name" value="Zinc_finger/UBP_domain"/>
</dbReference>
<dbReference type="PANTHER" id="PTHR24403:SF67">
    <property type="entry name" value="FI01116P-RELATED"/>
    <property type="match status" value="1"/>
</dbReference>
<accession>A0A813ZDK0</accession>
<evidence type="ECO:0000256" key="2">
    <source>
        <dbReference type="ARBA" id="ARBA00022737"/>
    </source>
</evidence>
<evidence type="ECO:0000256" key="1">
    <source>
        <dbReference type="ARBA" id="ARBA00022723"/>
    </source>
</evidence>
<dbReference type="Gene3D" id="3.30.160.60">
    <property type="entry name" value="Classic Zinc Finger"/>
    <property type="match status" value="5"/>
</dbReference>
<feature type="compositionally biased region" description="Basic and acidic residues" evidence="6">
    <location>
        <begin position="121"/>
        <end position="130"/>
    </location>
</feature>
<evidence type="ECO:0000313" key="11">
    <source>
        <dbReference type="EMBL" id="CAF3679939.1"/>
    </source>
</evidence>
<dbReference type="OrthoDB" id="3561125at2759"/>
<evidence type="ECO:0000256" key="5">
    <source>
        <dbReference type="PROSITE-ProRule" id="PRU00042"/>
    </source>
</evidence>
<evidence type="ECO:0000313" key="9">
    <source>
        <dbReference type="EMBL" id="CAF0896765.1"/>
    </source>
</evidence>
<dbReference type="EMBL" id="CAJNOK010002280">
    <property type="protein sequence ID" value="CAF0852979.1"/>
    <property type="molecule type" value="Genomic_DNA"/>
</dbReference>
<evidence type="ECO:0000256" key="3">
    <source>
        <dbReference type="ARBA" id="ARBA00022771"/>
    </source>
</evidence>
<dbReference type="Proteomes" id="UP000682733">
    <property type="component" value="Unassembled WGS sequence"/>
</dbReference>
<dbReference type="EMBL" id="CAJNOQ010001464">
    <property type="protein sequence ID" value="CAF0896765.1"/>
    <property type="molecule type" value="Genomic_DNA"/>
</dbReference>
<dbReference type="SMART" id="SM00355">
    <property type="entry name" value="ZnF_C2H2"/>
    <property type="match status" value="15"/>
</dbReference>
<gene>
    <name evidence="9" type="ORF">GPM918_LOCUS8417</name>
    <name evidence="8" type="ORF">OVA965_LOCUS7242</name>
    <name evidence="11" type="ORF">SRO942_LOCUS8417</name>
    <name evidence="10" type="ORF">TMI583_LOCUS7238</name>
</gene>
<organism evidence="9 12">
    <name type="scientific">Didymodactylos carnosus</name>
    <dbReference type="NCBI Taxonomy" id="1234261"/>
    <lineage>
        <taxon>Eukaryota</taxon>
        <taxon>Metazoa</taxon>
        <taxon>Spiralia</taxon>
        <taxon>Gnathifera</taxon>
        <taxon>Rotifera</taxon>
        <taxon>Eurotatoria</taxon>
        <taxon>Bdelloidea</taxon>
        <taxon>Philodinida</taxon>
        <taxon>Philodinidae</taxon>
        <taxon>Didymodactylos</taxon>
    </lineage>
</organism>
<sequence length="1310" mass="150543">MSDATAYICPVCVYNSDNLEDLEAHLSAVHECSETSKGNKSDKVEKRSLSVDQYNEVQPMSLLYDETNLVTTNSVKRVKRELSAVLNTTAYINLNDDESSQLENEEGEDEEEEVGENDDGECARDEAKEEDLASSRLTCPICQSTYRRIGHLRRHMERKHNIETLTANSNDLRQQQMTYDTNQIKEQSLNMTTDPPSTCQTSPPSGSDSLLINDSITECPYCEYKTNDIEQFKLHIAAHIRDKNYRCLLCNRLYKYRGDCSFHIRRKHHRYSTNSNDYIQRFLFDTADDETNNNNNNNNINGTANSNGNDAIGIKDSSANDNDLSMPSRYFGCPYCDYTSNYGGDVRKHQARKHPNFESKVTKIIRQEQQQQNIDLNGHESDCQQCGSNDDERFQQREIGQQKEEMISNETVHSKGNHKIKKRVAPELFVQSMDQIIQQTKLPLLSNYAPVRVFQCSCCHQQGTYKWVVERHIRAKHPDMPDVKVIELPAELAVKLQRITPSLKRFRCSLCPLQSKHTWVIIRHIKHFHTLQTATVLDILPENDTSSINPKTTKEQFSYMNEEYSDEKVVKQYNTESNSSSVSSTCTDTELKRHLTSSTSNLMKINSLENELNGLKKEWNDDMNDEEEESDSGCFPIKDNSTMKLEQTNFSATYTHQCSLCEYQSNLLSKVQQHLQEQHGNQTGGHVLTHCTSTNYESKEIRPYQQSKTSAKKSIYTKNDIMITTAKGITRSLSPSSALAKAKFSPAVEEALLSLQGSKSSGLYVVQPKFGIKRLKCRHCFYRSNWKTDMIRHVRIRHNMTEPDHNKDMIMMTETEARSTIETYENTFGKELRRRTFRTWQDWAKAEQEFTPKDGSLQYAINSNLSAMEQMNYNGKPHNSLLSKSNSKKTIVTHNVPLVSSLSSNIKHEPYIERLDDNIKRRKDYITTDFIKNEFKQEPPDVVCVLQQHPTQIYSTMPKTSWNDPSLKQLPNYPSNIVSRLLLSSSSPPLNFSSQNDDSADVPLDLSLKTATTTLTQSDATTSETSYDVDISDNNVQHQLNDQLASSLPRNFDSCSLCPFQHRNPLIMERHLSLHLYGKSYQCSLCNYTSKLRSTIQKHCLSTHPDQQVKILQTSRNSNARMKSPSSALNHDTDDEEQICSICPYKCYDRQLFEKHLKHHKQLLKYKCNHCSYYVNHERMLKQHELLHMDNSGNDGDQFFNSNSDLEENDDEIEEQEDINTSHKPTSKKLAISGDDYECPLCGKQQTNLEQFTLHLHSHNQNNNQCPFCSYLSPSNNLIIEHIKLHFNGHLTEPDLLFGIERVKELLEQP</sequence>
<proteinExistence type="predicted"/>
<dbReference type="GO" id="GO:0005634">
    <property type="term" value="C:nucleus"/>
    <property type="evidence" value="ECO:0007669"/>
    <property type="project" value="TreeGrafter"/>
</dbReference>
<dbReference type="EMBL" id="CAJOBA010002280">
    <property type="protein sequence ID" value="CAF3638159.1"/>
    <property type="molecule type" value="Genomic_DNA"/>
</dbReference>
<evidence type="ECO:0000313" key="12">
    <source>
        <dbReference type="Proteomes" id="UP000663829"/>
    </source>
</evidence>
<dbReference type="Proteomes" id="UP000677228">
    <property type="component" value="Unassembled WGS sequence"/>
</dbReference>
<keyword evidence="12" id="KW-1185">Reference proteome</keyword>
<dbReference type="Proteomes" id="UP000663829">
    <property type="component" value="Unassembled WGS sequence"/>
</dbReference>
<dbReference type="Proteomes" id="UP000681722">
    <property type="component" value="Unassembled WGS sequence"/>
</dbReference>
<evidence type="ECO:0000256" key="4">
    <source>
        <dbReference type="ARBA" id="ARBA00022833"/>
    </source>
</evidence>
<feature type="domain" description="C2H2-type" evidence="7">
    <location>
        <begin position="1237"/>
        <end position="1264"/>
    </location>
</feature>
<evidence type="ECO:0000256" key="6">
    <source>
        <dbReference type="SAM" id="MobiDB-lite"/>
    </source>
</evidence>
<protein>
    <recommendedName>
        <fullName evidence="7">C2H2-type domain-containing protein</fullName>
    </recommendedName>
</protein>
<keyword evidence="1" id="KW-0479">Metal-binding</keyword>
<evidence type="ECO:0000313" key="10">
    <source>
        <dbReference type="EMBL" id="CAF3638159.1"/>
    </source>
</evidence>